<dbReference type="NCBIfam" id="TIGR01616">
    <property type="entry name" value="nitro_assoc"/>
    <property type="match status" value="1"/>
</dbReference>
<dbReference type="Gene3D" id="3.40.30.10">
    <property type="entry name" value="Glutaredoxin"/>
    <property type="match status" value="1"/>
</dbReference>
<dbReference type="STRING" id="83767.SAMN05660652_00177"/>
<protein>
    <submittedName>
        <fullName evidence="3">Nitrogenase-associated protein</fullName>
    </submittedName>
</protein>
<dbReference type="PROSITE" id="PS51353">
    <property type="entry name" value="ARSC"/>
    <property type="match status" value="1"/>
</dbReference>
<dbReference type="SUPFAM" id="SSF52833">
    <property type="entry name" value="Thioredoxin-like"/>
    <property type="match status" value="1"/>
</dbReference>
<dbReference type="RefSeq" id="WP_091932021.1">
    <property type="nucleotide sequence ID" value="NZ_FNCY01000001.1"/>
</dbReference>
<evidence type="ECO:0000256" key="2">
    <source>
        <dbReference type="PROSITE-ProRule" id="PRU01282"/>
    </source>
</evidence>
<dbReference type="Proteomes" id="UP000198607">
    <property type="component" value="Unassembled WGS sequence"/>
</dbReference>
<comment type="similarity">
    <text evidence="1 2">Belongs to the ArsC family.</text>
</comment>
<organism evidence="3 4">
    <name type="scientific">Propionivibrio dicarboxylicus</name>
    <dbReference type="NCBI Taxonomy" id="83767"/>
    <lineage>
        <taxon>Bacteria</taxon>
        <taxon>Pseudomonadati</taxon>
        <taxon>Pseudomonadota</taxon>
        <taxon>Betaproteobacteria</taxon>
        <taxon>Rhodocyclales</taxon>
        <taxon>Rhodocyclaceae</taxon>
        <taxon>Propionivibrio</taxon>
    </lineage>
</organism>
<proteinExistence type="inferred from homology"/>
<reference evidence="3 4" key="1">
    <citation type="submission" date="2016-10" db="EMBL/GenBank/DDBJ databases">
        <authorList>
            <person name="de Groot N.N."/>
        </authorList>
    </citation>
    <scope>NUCLEOTIDE SEQUENCE [LARGE SCALE GENOMIC DNA]</scope>
    <source>
        <strain evidence="3 4">DSM 5885</strain>
    </source>
</reference>
<dbReference type="InterPro" id="IPR036249">
    <property type="entry name" value="Thioredoxin-like_sf"/>
</dbReference>
<accession>A0A1G7VEP6</accession>
<sequence length="148" mass="16178">MATVVFYEKPGCAGNAWQKSLLEASGHTVVARDILHTDWRRLQLLPFLKSLPISQWFNRNAPLIQSGAINPEAFDAADVTTVLDLLVEHPLLIRRPLLDVDGICQAGFDIRTIHAWIGLSAAFDGAPVIGNPEVCRHGANGTTCPVRE</sequence>
<dbReference type="EMBL" id="FNCY01000001">
    <property type="protein sequence ID" value="SDG58312.1"/>
    <property type="molecule type" value="Genomic_DNA"/>
</dbReference>
<name>A0A1G7VEP6_9RHOO</name>
<dbReference type="InterPro" id="IPR006660">
    <property type="entry name" value="Arsenate_reductase-like"/>
</dbReference>
<evidence type="ECO:0000256" key="1">
    <source>
        <dbReference type="ARBA" id="ARBA00007198"/>
    </source>
</evidence>
<dbReference type="InterPro" id="IPR006503">
    <property type="entry name" value="Nase-assoc"/>
</dbReference>
<gene>
    <name evidence="3" type="ORF">SAMN05660652_00177</name>
</gene>
<dbReference type="OrthoDB" id="5432555at2"/>
<dbReference type="AlphaFoldDB" id="A0A1G7VEP6"/>
<keyword evidence="4" id="KW-1185">Reference proteome</keyword>
<dbReference type="Pfam" id="PF03960">
    <property type="entry name" value="ArsC"/>
    <property type="match status" value="1"/>
</dbReference>
<evidence type="ECO:0000313" key="3">
    <source>
        <dbReference type="EMBL" id="SDG58312.1"/>
    </source>
</evidence>
<evidence type="ECO:0000313" key="4">
    <source>
        <dbReference type="Proteomes" id="UP000198607"/>
    </source>
</evidence>